<comment type="caution">
    <text evidence="2">The sequence shown here is derived from an EMBL/GenBank/DDBJ whole genome shotgun (WGS) entry which is preliminary data.</text>
</comment>
<reference evidence="2 3" key="1">
    <citation type="submission" date="2024-02" db="EMBL/GenBank/DDBJ databases">
        <title>A draft genome for the cacao thread blight pathogen Marasmius crinis-equi.</title>
        <authorList>
            <person name="Cohen S.P."/>
            <person name="Baruah I.K."/>
            <person name="Amoako-Attah I."/>
            <person name="Bukari Y."/>
            <person name="Meinhardt L.W."/>
            <person name="Bailey B.A."/>
        </authorList>
    </citation>
    <scope>NUCLEOTIDE SEQUENCE [LARGE SCALE GENOMIC DNA]</scope>
    <source>
        <strain evidence="2 3">GH-76</strain>
    </source>
</reference>
<evidence type="ECO:0000313" key="2">
    <source>
        <dbReference type="EMBL" id="KAL0575115.1"/>
    </source>
</evidence>
<gene>
    <name evidence="2" type="ORF">V5O48_006865</name>
</gene>
<proteinExistence type="predicted"/>
<protein>
    <submittedName>
        <fullName evidence="2">Uncharacterized protein</fullName>
    </submittedName>
</protein>
<evidence type="ECO:0000256" key="1">
    <source>
        <dbReference type="SAM" id="MobiDB-lite"/>
    </source>
</evidence>
<organism evidence="2 3">
    <name type="scientific">Marasmius crinis-equi</name>
    <dbReference type="NCBI Taxonomy" id="585013"/>
    <lineage>
        <taxon>Eukaryota</taxon>
        <taxon>Fungi</taxon>
        <taxon>Dikarya</taxon>
        <taxon>Basidiomycota</taxon>
        <taxon>Agaricomycotina</taxon>
        <taxon>Agaricomycetes</taxon>
        <taxon>Agaricomycetidae</taxon>
        <taxon>Agaricales</taxon>
        <taxon>Marasmiineae</taxon>
        <taxon>Marasmiaceae</taxon>
        <taxon>Marasmius</taxon>
    </lineage>
</organism>
<feature type="region of interest" description="Disordered" evidence="1">
    <location>
        <begin position="1"/>
        <end position="26"/>
    </location>
</feature>
<evidence type="ECO:0000313" key="3">
    <source>
        <dbReference type="Proteomes" id="UP001465976"/>
    </source>
</evidence>
<feature type="compositionally biased region" description="Polar residues" evidence="1">
    <location>
        <begin position="1"/>
        <end position="24"/>
    </location>
</feature>
<sequence length="282" mass="31764">MSASDTDTQSTLINTPDPNPQTLGPENHRLILTPALKIAYPNLSSKILEAISESEEDYALADMEYHSDSLFKGVFWEGLDGRAGVLWLNAREFHFHLDLETFDRLLDNFQRAFSLSVYSDVHMIICGHDTALSTLLNTDQAVFEAAVNAIIARLQIPVVCAENIDEAARAIVRITSDLHLAITSPDNVINEYRNTYARLLMSVPRMDVSRTETVMASCPTPRSLWHLLKSVEPEVVAGALPLNTTLFTRDQDDMLLNFREQWVENLFRAFCISISDEDFDEV</sequence>
<name>A0ABR3FID3_9AGAR</name>
<dbReference type="Proteomes" id="UP001465976">
    <property type="component" value="Unassembled WGS sequence"/>
</dbReference>
<dbReference type="EMBL" id="JBAHYK010000335">
    <property type="protein sequence ID" value="KAL0575115.1"/>
    <property type="molecule type" value="Genomic_DNA"/>
</dbReference>
<accession>A0ABR3FID3</accession>
<keyword evidence="3" id="KW-1185">Reference proteome</keyword>